<keyword evidence="2" id="KW-1133">Transmembrane helix</keyword>
<gene>
    <name evidence="3" type="ORF">CCMP2556_LOCUS8237</name>
</gene>
<organism evidence="3 4">
    <name type="scientific">Durusdinium trenchii</name>
    <dbReference type="NCBI Taxonomy" id="1381693"/>
    <lineage>
        <taxon>Eukaryota</taxon>
        <taxon>Sar</taxon>
        <taxon>Alveolata</taxon>
        <taxon>Dinophyceae</taxon>
        <taxon>Suessiales</taxon>
        <taxon>Symbiodiniaceae</taxon>
        <taxon>Durusdinium</taxon>
    </lineage>
</organism>
<dbReference type="Proteomes" id="UP001642484">
    <property type="component" value="Unassembled WGS sequence"/>
</dbReference>
<feature type="transmembrane region" description="Helical" evidence="2">
    <location>
        <begin position="647"/>
        <end position="669"/>
    </location>
</feature>
<proteinExistence type="predicted"/>
<comment type="caution">
    <text evidence="3">The sequence shown here is derived from an EMBL/GenBank/DDBJ whole genome shotgun (WGS) entry which is preliminary data.</text>
</comment>
<protein>
    <submittedName>
        <fullName evidence="3">Uncharacterized protein</fullName>
    </submittedName>
</protein>
<feature type="transmembrane region" description="Helical" evidence="2">
    <location>
        <begin position="713"/>
        <end position="736"/>
    </location>
</feature>
<evidence type="ECO:0000313" key="3">
    <source>
        <dbReference type="EMBL" id="CAK9005882.1"/>
    </source>
</evidence>
<accession>A0ABP0IUX9</accession>
<feature type="region of interest" description="Disordered" evidence="1">
    <location>
        <begin position="900"/>
        <end position="922"/>
    </location>
</feature>
<feature type="transmembrane region" description="Helical" evidence="2">
    <location>
        <begin position="690"/>
        <end position="707"/>
    </location>
</feature>
<keyword evidence="2" id="KW-0472">Membrane</keyword>
<feature type="compositionally biased region" description="Basic and acidic residues" evidence="1">
    <location>
        <begin position="551"/>
        <end position="560"/>
    </location>
</feature>
<sequence>MQFHSMSFTARMWPDGKPVEGCMGMVRTKRIEINKLPAYPDLPDQTCFLFLVDGLEDAATMRSFRFPDPFNAELAALGMLQTDQEQAPLKSGRPYQFQVTAYGAKGEVLGASAWSMPTSIERKRRFTELPLLLWRGLCGILPPSTFKYFLKEHCVVLSKEPSMVIKFKRICLSVWSKAPEFSGIGKNGESLNQQVQVYFSSCSEMKVTEPAKLDRSRRREKPMSQVFPNSDRVNAEDNMIVVLDAFAQDITLNVGNDLSQKLTIEVSLTSQEGEETVVARWEHSWAHLLDLLRYCRAEQELTDEVVLRAGLMPVAMLSAKFEICNTMLASTARPVTPQKNFPEIFVQIRRGSTFFWGESVKLEWSVPTSLRQETTLEILAVTKKLNVEKLAEGLVAEAPEGRTIQSSLQSVELLHGQATVELCPECEGMMSCYLQAKPLGSHEIVACSGQFLLVRPVLLQDLELCYAGFCSRNGIPMERIESNLDAGEIFLVERSFNVISGLRAPLPVPLEVEAVATAARKHPRCNVFIENQSSCAIVPEAPVRLQNAKTMQEESRESKSSSKGVARQASIKSMETPLLQASEEVSEEEDKFRTLVPHRQAMKIPSNIFWRHSDEWGRDPLLQYRFLPFEHLKGTLGKGIRAVFLTFLFYGNIAAVVMPVVLVLVFAVCQDGVHAAVRADLLRRDAGQHHYLLDFIVAPSFFRFWSLDLEMQILQGAAVLYVFLVGATIAYCMVLRSIPRLKPFEPFFGYADHAIRCVTYVLISAFILFVTNTLMWVVLGSLIRPADLLPYAIMVGMAATVTQSMLTKFKGMQQFCSSKMVSLLDKALLAIFKVMAKDLKGRNGFLQEEHEAFQKLQIDVWQKLREIEEAEEKQMASMVRKAHTSDKAEEFLRSIRLTSDAPVPRKGSSMLQVQDRTDGLAQDKEKQVKNLSKSLSLHSDTVKLIMNCFDSSVVMKRLESDSAANSNSS</sequence>
<name>A0ABP0IUX9_9DINO</name>
<feature type="non-terminal residue" evidence="3">
    <location>
        <position position="969"/>
    </location>
</feature>
<dbReference type="EMBL" id="CAXAMN010003725">
    <property type="protein sequence ID" value="CAK9005882.1"/>
    <property type="molecule type" value="Genomic_DNA"/>
</dbReference>
<reference evidence="3 4" key="1">
    <citation type="submission" date="2024-02" db="EMBL/GenBank/DDBJ databases">
        <authorList>
            <person name="Chen Y."/>
            <person name="Shah S."/>
            <person name="Dougan E. K."/>
            <person name="Thang M."/>
            <person name="Chan C."/>
        </authorList>
    </citation>
    <scope>NUCLEOTIDE SEQUENCE [LARGE SCALE GENOMIC DNA]</scope>
</reference>
<evidence type="ECO:0000256" key="2">
    <source>
        <dbReference type="SAM" id="Phobius"/>
    </source>
</evidence>
<feature type="transmembrane region" description="Helical" evidence="2">
    <location>
        <begin position="757"/>
        <end position="782"/>
    </location>
</feature>
<keyword evidence="4" id="KW-1185">Reference proteome</keyword>
<feature type="region of interest" description="Disordered" evidence="1">
    <location>
        <begin position="547"/>
        <end position="570"/>
    </location>
</feature>
<evidence type="ECO:0000256" key="1">
    <source>
        <dbReference type="SAM" id="MobiDB-lite"/>
    </source>
</evidence>
<evidence type="ECO:0000313" key="4">
    <source>
        <dbReference type="Proteomes" id="UP001642484"/>
    </source>
</evidence>
<keyword evidence="2" id="KW-0812">Transmembrane</keyword>